<keyword evidence="2" id="KW-0677">Repeat</keyword>
<dbReference type="PROSITE" id="PS00028">
    <property type="entry name" value="ZINC_FINGER_C2H2_1"/>
    <property type="match status" value="10"/>
</dbReference>
<evidence type="ECO:0000256" key="2">
    <source>
        <dbReference type="ARBA" id="ARBA00022737"/>
    </source>
</evidence>
<evidence type="ECO:0008006" key="11">
    <source>
        <dbReference type="Google" id="ProtNLM"/>
    </source>
</evidence>
<dbReference type="Pfam" id="PF00096">
    <property type="entry name" value="zf-C2H2"/>
    <property type="match status" value="7"/>
</dbReference>
<dbReference type="PROSITE" id="PS51915">
    <property type="entry name" value="ZAD"/>
    <property type="match status" value="1"/>
</dbReference>
<feature type="binding site" evidence="6">
    <location>
        <position position="75"/>
    </location>
    <ligand>
        <name>Zn(2+)</name>
        <dbReference type="ChEBI" id="CHEBI:29105"/>
    </ligand>
</feature>
<feature type="domain" description="ZAD" evidence="8">
    <location>
        <begin position="30"/>
        <end position="99"/>
    </location>
</feature>
<feature type="domain" description="C2H2-type" evidence="7">
    <location>
        <begin position="272"/>
        <end position="299"/>
    </location>
</feature>
<dbReference type="PROSITE" id="PS50157">
    <property type="entry name" value="ZINC_FINGER_C2H2_2"/>
    <property type="match status" value="11"/>
</dbReference>
<dbReference type="EnsemblMetazoa" id="XM_050649029.1">
    <property type="protein sequence ID" value="XP_050504986.1"/>
    <property type="gene ID" value="LOC114339630"/>
</dbReference>
<feature type="binding site" evidence="6">
    <location>
        <position position="72"/>
    </location>
    <ligand>
        <name>Zn(2+)</name>
        <dbReference type="ChEBI" id="CHEBI:29105"/>
    </ligand>
</feature>
<dbReference type="SMART" id="SM00355">
    <property type="entry name" value="ZnF_C2H2"/>
    <property type="match status" value="11"/>
</dbReference>
<evidence type="ECO:0000259" key="8">
    <source>
        <dbReference type="PROSITE" id="PS51915"/>
    </source>
</evidence>
<evidence type="ECO:0000256" key="1">
    <source>
        <dbReference type="ARBA" id="ARBA00022723"/>
    </source>
</evidence>
<evidence type="ECO:0000259" key="7">
    <source>
        <dbReference type="PROSITE" id="PS50157"/>
    </source>
</evidence>
<proteinExistence type="predicted"/>
<dbReference type="SUPFAM" id="SSF57716">
    <property type="entry name" value="Glucocorticoid receptor-like (DNA-binding domain)"/>
    <property type="match status" value="1"/>
</dbReference>
<dbReference type="Proteomes" id="UP001652700">
    <property type="component" value="Unplaced"/>
</dbReference>
<dbReference type="InterPro" id="IPR013087">
    <property type="entry name" value="Znf_C2H2_type"/>
</dbReference>
<evidence type="ECO:0000256" key="5">
    <source>
        <dbReference type="PROSITE-ProRule" id="PRU00042"/>
    </source>
</evidence>
<feature type="domain" description="C2H2-type" evidence="7">
    <location>
        <begin position="331"/>
        <end position="358"/>
    </location>
</feature>
<keyword evidence="4 6" id="KW-0862">Zinc</keyword>
<dbReference type="GeneID" id="114339630"/>
<dbReference type="PANTHER" id="PTHR24379">
    <property type="entry name" value="KRAB AND ZINC FINGER DOMAIN-CONTAINING"/>
    <property type="match status" value="1"/>
</dbReference>
<feature type="domain" description="C2H2-type" evidence="7">
    <location>
        <begin position="415"/>
        <end position="442"/>
    </location>
</feature>
<organism evidence="9 10">
    <name type="scientific">Diabrotica virgifera virgifera</name>
    <name type="common">western corn rootworm</name>
    <dbReference type="NCBI Taxonomy" id="50390"/>
    <lineage>
        <taxon>Eukaryota</taxon>
        <taxon>Metazoa</taxon>
        <taxon>Ecdysozoa</taxon>
        <taxon>Arthropoda</taxon>
        <taxon>Hexapoda</taxon>
        <taxon>Insecta</taxon>
        <taxon>Pterygota</taxon>
        <taxon>Neoptera</taxon>
        <taxon>Endopterygota</taxon>
        <taxon>Coleoptera</taxon>
        <taxon>Polyphaga</taxon>
        <taxon>Cucujiformia</taxon>
        <taxon>Chrysomeloidea</taxon>
        <taxon>Chrysomelidae</taxon>
        <taxon>Galerucinae</taxon>
        <taxon>Diabroticina</taxon>
        <taxon>Diabroticites</taxon>
        <taxon>Diabrotica</taxon>
    </lineage>
</organism>
<dbReference type="PANTHER" id="PTHR24379:SF121">
    <property type="entry name" value="C2H2-TYPE DOMAIN-CONTAINING PROTEIN"/>
    <property type="match status" value="1"/>
</dbReference>
<feature type="binding site" evidence="6">
    <location>
        <position position="35"/>
    </location>
    <ligand>
        <name>Zn(2+)</name>
        <dbReference type="ChEBI" id="CHEBI:29105"/>
    </ligand>
</feature>
<dbReference type="RefSeq" id="XP_050504986.1">
    <property type="nucleotide sequence ID" value="XM_050649029.1"/>
</dbReference>
<feature type="binding site" evidence="6">
    <location>
        <position position="32"/>
    </location>
    <ligand>
        <name>Zn(2+)</name>
        <dbReference type="ChEBI" id="CHEBI:29105"/>
    </ligand>
</feature>
<sequence>MISTIQANLNISNHLSKIQRTDIRTSDFPFICRLCATKNNNLEFFEEPLQLIFINLTNYQFDQNDHLPKNICPNCKSKLYEINLYIESIKTVYNLLQHALSFKAVDENIDTLSNNHDSSDTDIKEDTDEAICDTIIEKKNSPLTFELENSTTCQYCNKSFISSDDLSKHVQENKSCKSKRLFCSICGKNFNFQYKRKAHIMAEHLGELPFQCKVCGKKFKFYQNLTRHDRSAHKGLTPYKCEICGKGFSRLERMKHHAKVHSFEKPDNPVYFSCRRCGKAFTSRLEYRSHLKEHKTGTENLNYRCTICDKMFSSKYVLQSHMAIHDGKKEFLCTICGKNFLKKSYLDTHLKIHSGEKPYECKQCGKKFRQATPYSNHLVIHTGERLYKCQHCDKSFKQKPHLTRHEMLHTGEKPYKCSYCNRSFSQSGNLKSHIRTHTGETPYHCTICSRGFYILGSMKKHMKASHKIL</sequence>
<reference evidence="9" key="1">
    <citation type="submission" date="2025-05" db="UniProtKB">
        <authorList>
            <consortium name="EnsemblMetazoa"/>
        </authorList>
    </citation>
    <scope>IDENTIFICATION</scope>
</reference>
<dbReference type="SMART" id="SM00868">
    <property type="entry name" value="zf-AD"/>
    <property type="match status" value="1"/>
</dbReference>
<keyword evidence="1 6" id="KW-0479">Metal-binding</keyword>
<evidence type="ECO:0000313" key="9">
    <source>
        <dbReference type="EnsemblMetazoa" id="XP_050504986.1"/>
    </source>
</evidence>
<evidence type="ECO:0000256" key="3">
    <source>
        <dbReference type="ARBA" id="ARBA00022771"/>
    </source>
</evidence>
<dbReference type="Gene3D" id="3.40.1800.20">
    <property type="match status" value="1"/>
</dbReference>
<feature type="domain" description="C2H2-type" evidence="7">
    <location>
        <begin position="151"/>
        <end position="178"/>
    </location>
</feature>
<feature type="domain" description="C2H2-type" evidence="7">
    <location>
        <begin position="303"/>
        <end position="330"/>
    </location>
</feature>
<keyword evidence="10" id="KW-1185">Reference proteome</keyword>
<evidence type="ECO:0000256" key="4">
    <source>
        <dbReference type="ARBA" id="ARBA00022833"/>
    </source>
</evidence>
<dbReference type="Gene3D" id="3.30.160.60">
    <property type="entry name" value="Classic Zinc Finger"/>
    <property type="match status" value="10"/>
</dbReference>
<keyword evidence="3 5" id="KW-0863">Zinc-finger</keyword>
<evidence type="ECO:0000256" key="6">
    <source>
        <dbReference type="PROSITE-ProRule" id="PRU01263"/>
    </source>
</evidence>
<feature type="domain" description="C2H2-type" evidence="7">
    <location>
        <begin position="210"/>
        <end position="238"/>
    </location>
</feature>
<evidence type="ECO:0000313" key="10">
    <source>
        <dbReference type="Proteomes" id="UP001652700"/>
    </source>
</evidence>
<dbReference type="SUPFAM" id="SSF57667">
    <property type="entry name" value="beta-beta-alpha zinc fingers"/>
    <property type="match status" value="6"/>
</dbReference>
<dbReference type="Pfam" id="PF13894">
    <property type="entry name" value="zf-C2H2_4"/>
    <property type="match status" value="1"/>
</dbReference>
<dbReference type="Pfam" id="PF07776">
    <property type="entry name" value="zf-AD"/>
    <property type="match status" value="1"/>
</dbReference>
<dbReference type="InterPro" id="IPR012934">
    <property type="entry name" value="Znf_AD"/>
</dbReference>
<feature type="domain" description="C2H2-type" evidence="7">
    <location>
        <begin position="239"/>
        <end position="266"/>
    </location>
</feature>
<name>A0ABM5K473_DIAVI</name>
<protein>
    <recommendedName>
        <fullName evidence="11">Zinc finger protein OZF-like</fullName>
    </recommendedName>
</protein>
<feature type="domain" description="C2H2-type" evidence="7">
    <location>
        <begin position="359"/>
        <end position="386"/>
    </location>
</feature>
<feature type="domain" description="C2H2-type" evidence="7">
    <location>
        <begin position="387"/>
        <end position="414"/>
    </location>
</feature>
<feature type="domain" description="C2H2-type" evidence="7">
    <location>
        <begin position="181"/>
        <end position="209"/>
    </location>
</feature>
<dbReference type="InterPro" id="IPR036236">
    <property type="entry name" value="Znf_C2H2_sf"/>
</dbReference>
<accession>A0ABM5K473</accession>
<feature type="domain" description="C2H2-type" evidence="7">
    <location>
        <begin position="443"/>
        <end position="466"/>
    </location>
</feature>